<name>A0A2N0X7C3_9CORY</name>
<dbReference type="STRING" id="1121365.GCA_000375365_02123"/>
<protein>
    <submittedName>
        <fullName evidence="1">DUF2017 domain-containing protein</fullName>
    </submittedName>
</protein>
<organism evidence="1 2">
    <name type="scientific">Corynebacterium mastitidis</name>
    <dbReference type="NCBI Taxonomy" id="161890"/>
    <lineage>
        <taxon>Bacteria</taxon>
        <taxon>Bacillati</taxon>
        <taxon>Actinomycetota</taxon>
        <taxon>Actinomycetes</taxon>
        <taxon>Mycobacteriales</taxon>
        <taxon>Corynebacteriaceae</taxon>
        <taxon>Corynebacterium</taxon>
    </lineage>
</organism>
<gene>
    <name evidence="1" type="ORF">CXB45_06155</name>
</gene>
<evidence type="ECO:0000313" key="2">
    <source>
        <dbReference type="Proteomes" id="UP000233249"/>
    </source>
</evidence>
<dbReference type="RefSeq" id="WP_101173667.1">
    <property type="nucleotide sequence ID" value="NZ_JAKRKB010000015.1"/>
</dbReference>
<dbReference type="EMBL" id="PJAF01000015">
    <property type="protein sequence ID" value="PKF68587.1"/>
    <property type="molecule type" value="Genomic_DNA"/>
</dbReference>
<accession>A0A2N0X7C3</accession>
<dbReference type="Proteomes" id="UP000233249">
    <property type="component" value="Unassembled WGS sequence"/>
</dbReference>
<reference evidence="1 2" key="1">
    <citation type="submission" date="2017-12" db="EMBL/GenBank/DDBJ databases">
        <title>Corynebacterium mastitidis 16-1433 Genome.</title>
        <authorList>
            <person name="Gulvik C.A."/>
        </authorList>
    </citation>
    <scope>NUCLEOTIDE SEQUENCE [LARGE SCALE GENOMIC DNA]</scope>
    <source>
        <strain evidence="1 2">16-1433</strain>
    </source>
</reference>
<evidence type="ECO:0000313" key="1">
    <source>
        <dbReference type="EMBL" id="PKF68587.1"/>
    </source>
</evidence>
<dbReference type="InterPro" id="IPR018561">
    <property type="entry name" value="AosR"/>
</dbReference>
<comment type="caution">
    <text evidence="1">The sequence shown here is derived from an EMBL/GenBank/DDBJ whole genome shotgun (WGS) entry which is preliminary data.</text>
</comment>
<dbReference type="OrthoDB" id="3268479at2"/>
<proteinExistence type="predicted"/>
<sequence>MQQWRRKKALMRAPKYSTVLDPMEREVLGNLASAVSEALIERVRSAPKDELAELTGMAAGHKEAPEDPALARLLPDFQRAGDEEFEGDASLLRSLHENDIVRAKLDNLQEVVQALGPDGSVNVTLEEPQAHRWLAAVNDLRLYVAAGAQDSAQDGAPDAVPDTERLVEWLAYHQDSLLDAMMGER</sequence>
<dbReference type="AlphaFoldDB" id="A0A2N0X7C3"/>
<dbReference type="Pfam" id="PF09438">
    <property type="entry name" value="DUF2017"/>
    <property type="match status" value="1"/>
</dbReference>